<feature type="chain" id="PRO_5030896829" evidence="1">
    <location>
        <begin position="20"/>
        <end position="134"/>
    </location>
</feature>
<name>A0A7X8XVE8_9BACT</name>
<evidence type="ECO:0000313" key="2">
    <source>
        <dbReference type="EMBL" id="NLR90995.1"/>
    </source>
</evidence>
<dbReference type="Proteomes" id="UP000585050">
    <property type="component" value="Unassembled WGS sequence"/>
</dbReference>
<organism evidence="2 3">
    <name type="scientific">Flammeovirga agarivorans</name>
    <dbReference type="NCBI Taxonomy" id="2726742"/>
    <lineage>
        <taxon>Bacteria</taxon>
        <taxon>Pseudomonadati</taxon>
        <taxon>Bacteroidota</taxon>
        <taxon>Cytophagia</taxon>
        <taxon>Cytophagales</taxon>
        <taxon>Flammeovirgaceae</taxon>
        <taxon>Flammeovirga</taxon>
    </lineage>
</organism>
<feature type="signal peptide" evidence="1">
    <location>
        <begin position="1"/>
        <end position="19"/>
    </location>
</feature>
<evidence type="ECO:0000313" key="3">
    <source>
        <dbReference type="Proteomes" id="UP000585050"/>
    </source>
</evidence>
<keyword evidence="1" id="KW-0732">Signal</keyword>
<comment type="caution">
    <text evidence="2">The sequence shown here is derived from an EMBL/GenBank/DDBJ whole genome shotgun (WGS) entry which is preliminary data.</text>
</comment>
<protein>
    <submittedName>
        <fullName evidence="2">Uncharacterized protein</fullName>
    </submittedName>
</protein>
<dbReference type="AlphaFoldDB" id="A0A7X8XVE8"/>
<proteinExistence type="predicted"/>
<sequence>MKKILSVLLTVFITFSSFAINEPVSLDKEAKIYIHNTSAGVAAFAFSDNGKVKYIIDLSDGSFYEYEGTYTKNEKTVEVNLTKGHGETNMGIELKNIKPKRSKVHLNIKDNNTLVDQDHLKHGVFHLLENPKGK</sequence>
<reference evidence="2 3" key="1">
    <citation type="submission" date="2020-04" db="EMBL/GenBank/DDBJ databases">
        <title>Flammeovirga sp. SR4, a novel species isolated from seawater.</title>
        <authorList>
            <person name="Wang X."/>
        </authorList>
    </citation>
    <scope>NUCLEOTIDE SEQUENCE [LARGE SCALE GENOMIC DNA]</scope>
    <source>
        <strain evidence="2 3">SR4</strain>
    </source>
</reference>
<accession>A0A7X8XVE8</accession>
<gene>
    <name evidence="2" type="ORF">HGP29_07240</name>
</gene>
<dbReference type="EMBL" id="JABAIL010000002">
    <property type="protein sequence ID" value="NLR90995.1"/>
    <property type="molecule type" value="Genomic_DNA"/>
</dbReference>
<evidence type="ECO:0000256" key="1">
    <source>
        <dbReference type="SAM" id="SignalP"/>
    </source>
</evidence>
<keyword evidence="3" id="KW-1185">Reference proteome</keyword>
<dbReference type="RefSeq" id="WP_168881701.1">
    <property type="nucleotide sequence ID" value="NZ_JABAIL010000002.1"/>
</dbReference>